<accession>A0A6L3ZAP5</accession>
<proteinExistence type="predicted"/>
<organism evidence="1 2">
    <name type="scientific">Brucella anthropi</name>
    <name type="common">Ochrobactrum anthropi</name>
    <dbReference type="NCBI Taxonomy" id="529"/>
    <lineage>
        <taxon>Bacteria</taxon>
        <taxon>Pseudomonadati</taxon>
        <taxon>Pseudomonadota</taxon>
        <taxon>Alphaproteobacteria</taxon>
        <taxon>Hyphomicrobiales</taxon>
        <taxon>Brucellaceae</taxon>
        <taxon>Brucella/Ochrobactrum group</taxon>
        <taxon>Brucella</taxon>
    </lineage>
</organism>
<sequence>MDTDILVKQGSALTERLDATKAVPRAVMWVHNPDAGIWRLWIVPPAELTDKREFYRIMAETISQYSDEMHGLDVGSIEMVPAEHPAMQGLGAFIRMPGIGSAHFSGNRFNDFYLPDGLVIRMNI</sequence>
<reference evidence="1 2" key="1">
    <citation type="submission" date="2019-09" db="EMBL/GenBank/DDBJ databases">
        <title>Taxonomic organization of the family Brucellaceae based on a phylogenomic approach.</title>
        <authorList>
            <person name="Leclercq S."/>
            <person name="Cloeckaert A."/>
            <person name="Zygmunt M.S."/>
        </authorList>
    </citation>
    <scope>NUCLEOTIDE SEQUENCE [LARGE SCALE GENOMIC DNA]</scope>
    <source>
        <strain evidence="1 2">LMG 3313</strain>
    </source>
</reference>
<protein>
    <submittedName>
        <fullName evidence="1">Uncharacterized protein</fullName>
    </submittedName>
</protein>
<dbReference type="AlphaFoldDB" id="A0A6L3ZAP5"/>
<evidence type="ECO:0000313" key="1">
    <source>
        <dbReference type="EMBL" id="KAB2772428.1"/>
    </source>
</evidence>
<dbReference type="Proteomes" id="UP000481876">
    <property type="component" value="Unassembled WGS sequence"/>
</dbReference>
<dbReference type="RefSeq" id="WP_151663283.1">
    <property type="nucleotide sequence ID" value="NZ_CP103346.1"/>
</dbReference>
<name>A0A6L3ZAP5_BRUAN</name>
<comment type="caution">
    <text evidence="1">The sequence shown here is derived from an EMBL/GenBank/DDBJ whole genome shotgun (WGS) entry which is preliminary data.</text>
</comment>
<dbReference type="EMBL" id="WBWS01000005">
    <property type="protein sequence ID" value="KAB2772428.1"/>
    <property type="molecule type" value="Genomic_DNA"/>
</dbReference>
<evidence type="ECO:0000313" key="2">
    <source>
        <dbReference type="Proteomes" id="UP000481876"/>
    </source>
</evidence>
<gene>
    <name evidence="1" type="ORF">F9L04_06820</name>
</gene>